<keyword evidence="1" id="KW-0472">Membrane</keyword>
<keyword evidence="1" id="KW-1133">Transmembrane helix</keyword>
<evidence type="ECO:0000256" key="1">
    <source>
        <dbReference type="SAM" id="Phobius"/>
    </source>
</evidence>
<gene>
    <name evidence="2" type="ORF">ALAG00032_LOCUS3634</name>
</gene>
<protein>
    <submittedName>
        <fullName evidence="2">Uncharacterized protein</fullName>
    </submittedName>
</protein>
<name>A0A7S3JUE7_9STRA</name>
<organism evidence="2">
    <name type="scientific">Aureoumbra lagunensis</name>
    <dbReference type="NCBI Taxonomy" id="44058"/>
    <lineage>
        <taxon>Eukaryota</taxon>
        <taxon>Sar</taxon>
        <taxon>Stramenopiles</taxon>
        <taxon>Ochrophyta</taxon>
        <taxon>Pelagophyceae</taxon>
        <taxon>Pelagomonadales</taxon>
        <taxon>Aureoumbra</taxon>
    </lineage>
</organism>
<feature type="transmembrane region" description="Helical" evidence="1">
    <location>
        <begin position="12"/>
        <end position="31"/>
    </location>
</feature>
<evidence type="ECO:0000313" key="2">
    <source>
        <dbReference type="EMBL" id="CAE0362893.1"/>
    </source>
</evidence>
<keyword evidence="1" id="KW-0812">Transmembrane</keyword>
<proteinExistence type="predicted"/>
<reference evidence="2" key="1">
    <citation type="submission" date="2021-01" db="EMBL/GenBank/DDBJ databases">
        <authorList>
            <person name="Corre E."/>
            <person name="Pelletier E."/>
            <person name="Niang G."/>
            <person name="Scheremetjew M."/>
            <person name="Finn R."/>
            <person name="Kale V."/>
            <person name="Holt S."/>
            <person name="Cochrane G."/>
            <person name="Meng A."/>
            <person name="Brown T."/>
            <person name="Cohen L."/>
        </authorList>
    </citation>
    <scope>NUCLEOTIDE SEQUENCE</scope>
    <source>
        <strain evidence="2">CCMP1510</strain>
    </source>
</reference>
<accession>A0A7S3JUE7</accession>
<dbReference type="AlphaFoldDB" id="A0A7S3JUE7"/>
<dbReference type="EMBL" id="HBIJ01005147">
    <property type="protein sequence ID" value="CAE0362893.1"/>
    <property type="molecule type" value="Transcribed_RNA"/>
</dbReference>
<sequence length="153" mass="16800">MQESVKKEKGEIPKLPLIVGFGIIFGVLPMLPQSKSGTLTKIIDTIYQKLGPGGLIGLPAISLTLEKCCYDTYCAFYGHSIYNEPTPNGGFQFPSGGAQLPSFSLIETRFPGESIRLRPLHFVFQITNNFSLFASSSNRENPEQLNIVSTGKR</sequence>